<keyword evidence="1 4" id="KW-1003">Cell membrane</keyword>
<evidence type="ECO:0000256" key="1">
    <source>
        <dbReference type="ARBA" id="ARBA00022475"/>
    </source>
</evidence>
<evidence type="ECO:0000256" key="4">
    <source>
        <dbReference type="HAMAP-Rule" id="MF_00695"/>
    </source>
</evidence>
<dbReference type="RefSeq" id="WP_158338322.1">
    <property type="nucleotide sequence ID" value="NZ_CP034855.1"/>
</dbReference>
<dbReference type="AlphaFoldDB" id="A0A4D6Y8C3"/>
<keyword evidence="4" id="KW-0175">Coiled coil</keyword>
<dbReference type="Gene3D" id="1.10.3890.10">
    <property type="entry name" value="HflD-like"/>
    <property type="match status" value="1"/>
</dbReference>
<dbReference type="InterPro" id="IPR035932">
    <property type="entry name" value="HflD-like_sf"/>
</dbReference>
<proteinExistence type="inferred from homology"/>
<dbReference type="Proteomes" id="UP000298585">
    <property type="component" value="Chromosome"/>
</dbReference>
<comment type="subcellular location">
    <subcellularLocation>
        <location evidence="4">Cytoplasm</location>
    </subcellularLocation>
    <subcellularLocation>
        <location evidence="4">Cell membrane</location>
        <topology evidence="4">Peripheral membrane protein</topology>
        <orientation evidence="4">Cytoplasmic side</orientation>
    </subcellularLocation>
</comment>
<comment type="similarity">
    <text evidence="4">Belongs to the HflD family.</text>
</comment>
<accession>A0A4D6Y8C3</accession>
<dbReference type="GO" id="GO:0005737">
    <property type="term" value="C:cytoplasm"/>
    <property type="evidence" value="ECO:0007669"/>
    <property type="project" value="UniProtKB-SubCell"/>
</dbReference>
<dbReference type="HAMAP" id="MF_00695">
    <property type="entry name" value="HflD_protein"/>
    <property type="match status" value="1"/>
</dbReference>
<evidence type="ECO:0000256" key="3">
    <source>
        <dbReference type="ARBA" id="ARBA00023136"/>
    </source>
</evidence>
<dbReference type="OrthoDB" id="9788031at2"/>
<dbReference type="PANTHER" id="PTHR38100">
    <property type="entry name" value="HIGH FREQUENCY LYSOGENIZATION PROTEIN HFLD"/>
    <property type="match status" value="1"/>
</dbReference>
<gene>
    <name evidence="4 5" type="primary">hflD</name>
    <name evidence="5" type="ORF">D9V77_01315</name>
</gene>
<name>A0A4D6Y8C3_9GAMM</name>
<organism evidence="5 6">
    <name type="scientific">Buchnera aphidicola</name>
    <name type="common">Sitobion avenae</name>
    <dbReference type="NCBI Taxonomy" id="571428"/>
    <lineage>
        <taxon>Bacteria</taxon>
        <taxon>Pseudomonadati</taxon>
        <taxon>Pseudomonadota</taxon>
        <taxon>Gammaproteobacteria</taxon>
        <taxon>Enterobacterales</taxon>
        <taxon>Erwiniaceae</taxon>
        <taxon>Buchnera</taxon>
    </lineage>
</organism>
<reference evidence="5 6" key="2">
    <citation type="submission" date="2019-05" db="EMBL/GenBank/DDBJ databases">
        <title>Genome evolution of the obligate endosymbiont Buchnera aphidicola.</title>
        <authorList>
            <person name="Moran N.A."/>
        </authorList>
    </citation>
    <scope>NUCLEOTIDE SEQUENCE [LARGE SCALE GENOMIC DNA]</scope>
    <source>
        <strain evidence="5 6">Sav</strain>
    </source>
</reference>
<feature type="coiled-coil region" evidence="4">
    <location>
        <begin position="91"/>
        <end position="118"/>
    </location>
</feature>
<dbReference type="NCBIfam" id="NF001246">
    <property type="entry name" value="PRK00218.1-2"/>
    <property type="match status" value="1"/>
</dbReference>
<evidence type="ECO:0000256" key="2">
    <source>
        <dbReference type="ARBA" id="ARBA00022490"/>
    </source>
</evidence>
<dbReference type="SUPFAM" id="SSF101322">
    <property type="entry name" value="YcfC-like"/>
    <property type="match status" value="1"/>
</dbReference>
<dbReference type="EMBL" id="CP034855">
    <property type="protein sequence ID" value="QCI25472.1"/>
    <property type="molecule type" value="Genomic_DNA"/>
</dbReference>
<evidence type="ECO:0000313" key="5">
    <source>
        <dbReference type="EMBL" id="QCI25472.1"/>
    </source>
</evidence>
<protein>
    <recommendedName>
        <fullName evidence="4">High frequency lysogenization protein HflD homolog</fullName>
    </recommendedName>
</protein>
<dbReference type="PANTHER" id="PTHR38100:SF1">
    <property type="entry name" value="HIGH FREQUENCY LYSOGENIZATION PROTEIN HFLD"/>
    <property type="match status" value="1"/>
</dbReference>
<keyword evidence="2 4" id="KW-0963">Cytoplasm</keyword>
<dbReference type="GO" id="GO:0005886">
    <property type="term" value="C:plasma membrane"/>
    <property type="evidence" value="ECO:0007669"/>
    <property type="project" value="UniProtKB-SubCell"/>
</dbReference>
<dbReference type="Pfam" id="PF04356">
    <property type="entry name" value="DUF489"/>
    <property type="match status" value="1"/>
</dbReference>
<dbReference type="InterPro" id="IPR007451">
    <property type="entry name" value="HflD"/>
</dbReference>
<evidence type="ECO:0000313" key="6">
    <source>
        <dbReference type="Proteomes" id="UP000298585"/>
    </source>
</evidence>
<sequence>MKKIHSITLSLASIFQSADLVQKLAHSGQCDNYAFSTCLKSILEINPTSIITIYGNHEKNLIIGLKKLVSILTFSHFSYSYIELMKYIFNMMTIERKLQKNRKAINFLKNEISIISNEYNLNYNTKNLTRKLAELYLEIISPLGSRILINGVKKFLQDFHIQEKIRCLLFAGIRGIVLWRQYGGSQLQLIYFRYCIIKKAKKILYTLKNAT</sequence>
<keyword evidence="3 4" id="KW-0472">Membrane</keyword>
<dbReference type="NCBIfam" id="NF001248">
    <property type="entry name" value="PRK00218.1-4"/>
    <property type="match status" value="1"/>
</dbReference>
<reference evidence="5 6" key="1">
    <citation type="submission" date="2018-12" db="EMBL/GenBank/DDBJ databases">
        <authorList>
            <person name="Chong R.A."/>
        </authorList>
    </citation>
    <scope>NUCLEOTIDE SEQUENCE [LARGE SCALE GENOMIC DNA]</scope>
    <source>
        <strain evidence="5 6">Sav</strain>
    </source>
</reference>